<accession>A0AA96YQ30</accession>
<gene>
    <name evidence="1" type="ORF">HNI00_15080</name>
</gene>
<proteinExistence type="predicted"/>
<evidence type="ECO:0000313" key="1">
    <source>
        <dbReference type="EMBL" id="WOB44317.1"/>
    </source>
</evidence>
<reference evidence="1" key="1">
    <citation type="submission" date="2020-05" db="EMBL/GenBank/DDBJ databases">
        <authorList>
            <person name="Zhu T."/>
            <person name="Keshari N."/>
            <person name="Lu X."/>
        </authorList>
    </citation>
    <scope>NUCLEOTIDE SEQUENCE</scope>
    <source>
        <strain evidence="1">NK1-22</strain>
    </source>
</reference>
<dbReference type="SUPFAM" id="SSF54593">
    <property type="entry name" value="Glyoxalase/Bleomycin resistance protein/Dihydroxybiphenyl dioxygenase"/>
    <property type="match status" value="1"/>
</dbReference>
<sequence>MNPNPQATFSGGSNIALKIPRFRFAETVAFYRDTLRLPYLGQRDTSYVFQFGTMRLWLDEVPHYSQTDIWLELSTDDVEGAVAHLTAAQTPVRDELEPLGDFRGHWISDPAGVVHLLSHNEEVQLV</sequence>
<dbReference type="InterPro" id="IPR029068">
    <property type="entry name" value="Glyas_Bleomycin-R_OHBP_Dase"/>
</dbReference>
<dbReference type="Gene3D" id="3.10.180.10">
    <property type="entry name" value="2,3-Dihydroxybiphenyl 1,2-Dioxygenase, domain 1"/>
    <property type="match status" value="1"/>
</dbReference>
<organism evidence="1">
    <name type="scientific">Thermoleptolyngbya oregonensis NK1-22</name>
    <dbReference type="NCBI Taxonomy" id="2547457"/>
    <lineage>
        <taxon>Bacteria</taxon>
        <taxon>Bacillati</taxon>
        <taxon>Cyanobacteriota</taxon>
        <taxon>Cyanophyceae</taxon>
        <taxon>Oculatellales</taxon>
        <taxon>Oculatellaceae</taxon>
        <taxon>Thermoleptolyngbya</taxon>
    </lineage>
</organism>
<protein>
    <recommendedName>
        <fullName evidence="2">VOC domain-containing protein</fullName>
    </recommendedName>
</protein>
<dbReference type="RefSeq" id="WP_316787415.1">
    <property type="nucleotide sequence ID" value="NZ_CP053540.1"/>
</dbReference>
<dbReference type="KEGG" id="tog:HNI00_15080"/>
<dbReference type="AlphaFoldDB" id="A0AA96YQ30"/>
<evidence type="ECO:0008006" key="2">
    <source>
        <dbReference type="Google" id="ProtNLM"/>
    </source>
</evidence>
<dbReference type="EMBL" id="CP053540">
    <property type="protein sequence ID" value="WOB44317.1"/>
    <property type="molecule type" value="Genomic_DNA"/>
</dbReference>
<name>A0AA96YQ30_9CYAN</name>